<gene>
    <name evidence="2" type="ORF">LSAT_V11C300146340</name>
</gene>
<evidence type="ECO:0000256" key="1">
    <source>
        <dbReference type="SAM" id="MobiDB-lite"/>
    </source>
</evidence>
<dbReference type="Proteomes" id="UP000235145">
    <property type="component" value="Unassembled WGS sequence"/>
</dbReference>
<sequence>MAYSGGSFLERVVRELCVCVFEIGREWEREEEVDLEVIYAWEYEICCMDNQEKLKAEFELSDSEGSLEPTTLLNLSERDEEDEDVESEVEPEEDPEEEPEEDPDEEPEEDPRGRTRAKSRRVPCGTKIRNVPYPLCGVYAN</sequence>
<organism evidence="2 3">
    <name type="scientific">Lactuca sativa</name>
    <name type="common">Garden lettuce</name>
    <dbReference type="NCBI Taxonomy" id="4236"/>
    <lineage>
        <taxon>Eukaryota</taxon>
        <taxon>Viridiplantae</taxon>
        <taxon>Streptophyta</taxon>
        <taxon>Embryophyta</taxon>
        <taxon>Tracheophyta</taxon>
        <taxon>Spermatophyta</taxon>
        <taxon>Magnoliopsida</taxon>
        <taxon>eudicotyledons</taxon>
        <taxon>Gunneridae</taxon>
        <taxon>Pentapetalae</taxon>
        <taxon>asterids</taxon>
        <taxon>campanulids</taxon>
        <taxon>Asterales</taxon>
        <taxon>Asteraceae</taxon>
        <taxon>Cichorioideae</taxon>
        <taxon>Cichorieae</taxon>
        <taxon>Lactucinae</taxon>
        <taxon>Lactuca</taxon>
    </lineage>
</organism>
<evidence type="ECO:0000313" key="3">
    <source>
        <dbReference type="Proteomes" id="UP000235145"/>
    </source>
</evidence>
<accession>A0A9R1WC40</accession>
<feature type="region of interest" description="Disordered" evidence="1">
    <location>
        <begin position="59"/>
        <end position="121"/>
    </location>
</feature>
<proteinExistence type="predicted"/>
<name>A0A9R1WC40_LACSA</name>
<keyword evidence="3" id="KW-1185">Reference proteome</keyword>
<dbReference type="AlphaFoldDB" id="A0A9R1WC40"/>
<feature type="compositionally biased region" description="Acidic residues" evidence="1">
    <location>
        <begin position="78"/>
        <end position="109"/>
    </location>
</feature>
<dbReference type="EMBL" id="NBSK02000003">
    <property type="protein sequence ID" value="KAJ0219653.1"/>
    <property type="molecule type" value="Genomic_DNA"/>
</dbReference>
<reference evidence="2 3" key="1">
    <citation type="journal article" date="2017" name="Nat. Commun.">
        <title>Genome assembly with in vitro proximity ligation data and whole-genome triplication in lettuce.</title>
        <authorList>
            <person name="Reyes-Chin-Wo S."/>
            <person name="Wang Z."/>
            <person name="Yang X."/>
            <person name="Kozik A."/>
            <person name="Arikit S."/>
            <person name="Song C."/>
            <person name="Xia L."/>
            <person name="Froenicke L."/>
            <person name="Lavelle D.O."/>
            <person name="Truco M.J."/>
            <person name="Xia R."/>
            <person name="Zhu S."/>
            <person name="Xu C."/>
            <person name="Xu H."/>
            <person name="Xu X."/>
            <person name="Cox K."/>
            <person name="Korf I."/>
            <person name="Meyers B.C."/>
            <person name="Michelmore R.W."/>
        </authorList>
    </citation>
    <scope>NUCLEOTIDE SEQUENCE [LARGE SCALE GENOMIC DNA]</scope>
    <source>
        <strain evidence="3">cv. Salinas</strain>
        <tissue evidence="2">Seedlings</tissue>
    </source>
</reference>
<protein>
    <submittedName>
        <fullName evidence="2">Uncharacterized protein</fullName>
    </submittedName>
</protein>
<evidence type="ECO:0000313" key="2">
    <source>
        <dbReference type="EMBL" id="KAJ0219653.1"/>
    </source>
</evidence>
<comment type="caution">
    <text evidence="2">The sequence shown here is derived from an EMBL/GenBank/DDBJ whole genome shotgun (WGS) entry which is preliminary data.</text>
</comment>